<evidence type="ECO:0000313" key="2">
    <source>
        <dbReference type="Proteomes" id="UP000005297"/>
    </source>
</evidence>
<sequence length="167" mass="18105">MIARGFATMAVLLMLTSCGYHLVGHGGGTGAIPADVRTLSIVGNADQLQLDMLRQRLRSERYELVAAGQVHDAAHHALLHVRISPVAFVPLAYDVTGIATQYRMTFSGALMLEVDGKMLWQSGLIQRQGDIYISGGPASIDASRTRLLNDLQKQWVSDAVGRVRSGF</sequence>
<dbReference type="AlphaFoldDB" id="Q0EX32"/>
<dbReference type="Gene3D" id="3.30.160.150">
    <property type="entry name" value="Lipoprotein like domain"/>
    <property type="match status" value="1"/>
</dbReference>
<organism evidence="1 2">
    <name type="scientific">Mariprofundus ferrooxydans PV-1</name>
    <dbReference type="NCBI Taxonomy" id="314345"/>
    <lineage>
        <taxon>Bacteria</taxon>
        <taxon>Pseudomonadati</taxon>
        <taxon>Pseudomonadota</taxon>
        <taxon>Candidatius Mariprofundia</taxon>
        <taxon>Mariprofundales</taxon>
        <taxon>Mariprofundaceae</taxon>
        <taxon>Mariprofundus</taxon>
    </lineage>
</organism>
<dbReference type="EMBL" id="AATS01000016">
    <property type="protein sequence ID" value="EAU53842.1"/>
    <property type="molecule type" value="Genomic_DNA"/>
</dbReference>
<dbReference type="RefSeq" id="WP_009850054.1">
    <property type="nucleotide sequence ID" value="NZ_DS022294.1"/>
</dbReference>
<evidence type="ECO:0000313" key="1">
    <source>
        <dbReference type="EMBL" id="EAU53842.1"/>
    </source>
</evidence>
<dbReference type="OrthoDB" id="5294212at2"/>
<accession>Q0EX32</accession>
<reference evidence="1 2" key="1">
    <citation type="submission" date="2006-09" db="EMBL/GenBank/DDBJ databases">
        <authorList>
            <person name="Emerson D."/>
            <person name="Ferriera S."/>
            <person name="Johnson J."/>
            <person name="Kravitz S."/>
            <person name="Halpern A."/>
            <person name="Remington K."/>
            <person name="Beeson K."/>
            <person name="Tran B."/>
            <person name="Rogers Y.-H."/>
            <person name="Friedman R."/>
            <person name="Venter J.C."/>
        </authorList>
    </citation>
    <scope>NUCLEOTIDE SEQUENCE [LARGE SCALE GENOMIC DNA]</scope>
    <source>
        <strain evidence="1 2">PV-1</strain>
    </source>
</reference>
<protein>
    <submittedName>
        <fullName evidence="1">Adenosylmethionine--8-amino-7-oxononanoate transaminase</fullName>
        <ecNumber evidence="1">2.6.1.62</ecNumber>
    </submittedName>
</protein>
<dbReference type="PROSITE" id="PS51257">
    <property type="entry name" value="PROKAR_LIPOPROTEIN"/>
    <property type="match status" value="1"/>
</dbReference>
<keyword evidence="1" id="KW-0032">Aminotransferase</keyword>
<comment type="caution">
    <text evidence="1">The sequence shown here is derived from an EMBL/GenBank/DDBJ whole genome shotgun (WGS) entry which is preliminary data.</text>
</comment>
<dbReference type="HOGENOM" id="CLU_1592601_0_0_0"/>
<proteinExistence type="predicted"/>
<gene>
    <name evidence="1" type="ORF">SPV1_12747</name>
</gene>
<dbReference type="InParanoid" id="Q0EX32"/>
<dbReference type="STRING" id="314344.AL013_08815"/>
<name>Q0EX32_9PROT</name>
<dbReference type="EC" id="2.6.1.62" evidence="1"/>
<keyword evidence="2" id="KW-1185">Reference proteome</keyword>
<dbReference type="Proteomes" id="UP000005297">
    <property type="component" value="Unassembled WGS sequence"/>
</dbReference>
<dbReference type="GO" id="GO:0004015">
    <property type="term" value="F:adenosylmethionine-8-amino-7-oxononanoate transaminase activity"/>
    <property type="evidence" value="ECO:0007669"/>
    <property type="project" value="UniProtKB-EC"/>
</dbReference>
<keyword evidence="1" id="KW-0808">Transferase</keyword>